<dbReference type="InterPro" id="IPR036388">
    <property type="entry name" value="WH-like_DNA-bd_sf"/>
</dbReference>
<keyword evidence="4" id="KW-0804">Transcription</keyword>
<evidence type="ECO:0000256" key="2">
    <source>
        <dbReference type="ARBA" id="ARBA00023015"/>
    </source>
</evidence>
<evidence type="ECO:0000313" key="8">
    <source>
        <dbReference type="Proteomes" id="UP001597483"/>
    </source>
</evidence>
<dbReference type="SMART" id="SM00862">
    <property type="entry name" value="Trans_reg_C"/>
    <property type="match status" value="1"/>
</dbReference>
<evidence type="ECO:0000256" key="3">
    <source>
        <dbReference type="ARBA" id="ARBA00023125"/>
    </source>
</evidence>
<dbReference type="Gene3D" id="1.10.10.10">
    <property type="entry name" value="Winged helix-like DNA-binding domain superfamily/Winged helix DNA-binding domain"/>
    <property type="match status" value="1"/>
</dbReference>
<dbReference type="Gene3D" id="1.25.40.10">
    <property type="entry name" value="Tetratricopeptide repeat domain"/>
    <property type="match status" value="1"/>
</dbReference>
<keyword evidence="8" id="KW-1185">Reference proteome</keyword>
<protein>
    <submittedName>
        <fullName evidence="7">BTAD domain-containing putative transcriptional regulator</fullName>
    </submittedName>
</protein>
<dbReference type="InterPro" id="IPR005158">
    <property type="entry name" value="BTAD"/>
</dbReference>
<accession>A0ABW5H2F7</accession>
<dbReference type="Pfam" id="PF03704">
    <property type="entry name" value="BTAD"/>
    <property type="match status" value="1"/>
</dbReference>
<comment type="similarity">
    <text evidence="1">Belongs to the AfsR/DnrI/RedD regulatory family.</text>
</comment>
<feature type="DNA-binding region" description="OmpR/PhoB-type" evidence="5">
    <location>
        <begin position="1"/>
        <end position="96"/>
    </location>
</feature>
<dbReference type="PANTHER" id="PTHR35807">
    <property type="entry name" value="TRANSCRIPTIONAL REGULATOR REDD-RELATED"/>
    <property type="match status" value="1"/>
</dbReference>
<dbReference type="RefSeq" id="WP_378302143.1">
    <property type="nucleotide sequence ID" value="NZ_JBHUKS010000005.1"/>
</dbReference>
<dbReference type="Pfam" id="PF00486">
    <property type="entry name" value="Trans_reg_C"/>
    <property type="match status" value="1"/>
</dbReference>
<dbReference type="InterPro" id="IPR016032">
    <property type="entry name" value="Sig_transdc_resp-reg_C-effctor"/>
</dbReference>
<evidence type="ECO:0000259" key="6">
    <source>
        <dbReference type="PROSITE" id="PS51755"/>
    </source>
</evidence>
<gene>
    <name evidence="7" type="ORF">ACFSVL_08495</name>
</gene>
<reference evidence="8" key="1">
    <citation type="journal article" date="2019" name="Int. J. Syst. Evol. Microbiol.">
        <title>The Global Catalogue of Microorganisms (GCM) 10K type strain sequencing project: providing services to taxonomists for standard genome sequencing and annotation.</title>
        <authorList>
            <consortium name="The Broad Institute Genomics Platform"/>
            <consortium name="The Broad Institute Genome Sequencing Center for Infectious Disease"/>
            <person name="Wu L."/>
            <person name="Ma J."/>
        </authorList>
    </citation>
    <scope>NUCLEOTIDE SEQUENCE [LARGE SCALE GENOMIC DNA]</scope>
    <source>
        <strain evidence="8">CGMCC 4.7641</strain>
    </source>
</reference>
<evidence type="ECO:0000256" key="1">
    <source>
        <dbReference type="ARBA" id="ARBA00005820"/>
    </source>
</evidence>
<dbReference type="CDD" id="cd15831">
    <property type="entry name" value="BTAD"/>
    <property type="match status" value="1"/>
</dbReference>
<evidence type="ECO:0000256" key="4">
    <source>
        <dbReference type="ARBA" id="ARBA00023163"/>
    </source>
</evidence>
<keyword evidence="3 5" id="KW-0238">DNA-binding</keyword>
<dbReference type="SMART" id="SM01043">
    <property type="entry name" value="BTAD"/>
    <property type="match status" value="1"/>
</dbReference>
<organism evidence="7 8">
    <name type="scientific">Amycolatopsis silviterrae</name>
    <dbReference type="NCBI Taxonomy" id="1656914"/>
    <lineage>
        <taxon>Bacteria</taxon>
        <taxon>Bacillati</taxon>
        <taxon>Actinomycetota</taxon>
        <taxon>Actinomycetes</taxon>
        <taxon>Pseudonocardiales</taxon>
        <taxon>Pseudonocardiaceae</taxon>
        <taxon>Amycolatopsis</taxon>
    </lineage>
</organism>
<proteinExistence type="inferred from homology"/>
<dbReference type="SUPFAM" id="SSF48452">
    <property type="entry name" value="TPR-like"/>
    <property type="match status" value="1"/>
</dbReference>
<dbReference type="InterPro" id="IPR001867">
    <property type="entry name" value="OmpR/PhoB-type_DNA-bd"/>
</dbReference>
<dbReference type="Proteomes" id="UP001597483">
    <property type="component" value="Unassembled WGS sequence"/>
</dbReference>
<dbReference type="PANTHER" id="PTHR35807:SF1">
    <property type="entry name" value="TRANSCRIPTIONAL REGULATOR REDD"/>
    <property type="match status" value="1"/>
</dbReference>
<dbReference type="InterPro" id="IPR011990">
    <property type="entry name" value="TPR-like_helical_dom_sf"/>
</dbReference>
<evidence type="ECO:0000256" key="5">
    <source>
        <dbReference type="PROSITE-ProRule" id="PRU01091"/>
    </source>
</evidence>
<dbReference type="PROSITE" id="PS51755">
    <property type="entry name" value="OMPR_PHOB"/>
    <property type="match status" value="1"/>
</dbReference>
<dbReference type="InterPro" id="IPR051677">
    <property type="entry name" value="AfsR-DnrI-RedD_regulator"/>
</dbReference>
<keyword evidence="2" id="KW-0805">Transcription regulation</keyword>
<comment type="caution">
    <text evidence="7">The sequence shown here is derived from an EMBL/GenBank/DDBJ whole genome shotgun (WGS) entry which is preliminary data.</text>
</comment>
<dbReference type="SUPFAM" id="SSF46894">
    <property type="entry name" value="C-terminal effector domain of the bipartite response regulators"/>
    <property type="match status" value="1"/>
</dbReference>
<sequence>MRVDVLGPLTIAAGPRVREITQAKVGAILAVLALSPGAPVSSTRLIEEVWSGKPVRDARNTLQANVKRLRRIVGAVTGRRGDELIRTVGGGYLLRLPARQIDARAFAELADQGAGLAGRDPARAAHLLRAALELWRGPALLGLRDVPLCRLEAAFLDERRLGAREDLISARLALGEHRELIAELTRLTAAHPERDRFGEQLMLALYRAGRQTEALNVFHGIRRRLAAESGLEPGRGIRRLHQAILAQDDRVLAVPPAC</sequence>
<name>A0ABW5H2F7_9PSEU</name>
<feature type="domain" description="OmpR/PhoB-type" evidence="6">
    <location>
        <begin position="1"/>
        <end position="96"/>
    </location>
</feature>
<evidence type="ECO:0000313" key="7">
    <source>
        <dbReference type="EMBL" id="MFD2467427.1"/>
    </source>
</evidence>
<dbReference type="EMBL" id="JBHUKS010000005">
    <property type="protein sequence ID" value="MFD2467427.1"/>
    <property type="molecule type" value="Genomic_DNA"/>
</dbReference>